<organism evidence="1 2">
    <name type="scientific">Triticum urartu</name>
    <name type="common">Red wild einkorn</name>
    <name type="synonym">Crithodium urartu</name>
    <dbReference type="NCBI Taxonomy" id="4572"/>
    <lineage>
        <taxon>Eukaryota</taxon>
        <taxon>Viridiplantae</taxon>
        <taxon>Streptophyta</taxon>
        <taxon>Embryophyta</taxon>
        <taxon>Tracheophyta</taxon>
        <taxon>Spermatophyta</taxon>
        <taxon>Magnoliopsida</taxon>
        <taxon>Liliopsida</taxon>
        <taxon>Poales</taxon>
        <taxon>Poaceae</taxon>
        <taxon>BOP clade</taxon>
        <taxon>Pooideae</taxon>
        <taxon>Triticodae</taxon>
        <taxon>Triticeae</taxon>
        <taxon>Triticinae</taxon>
        <taxon>Triticum</taxon>
    </lineage>
</organism>
<proteinExistence type="predicted"/>
<dbReference type="Gramene" id="TuG1812G0400002064.01.T01">
    <property type="protein sequence ID" value="TuG1812G0400002064.01.T01"/>
    <property type="gene ID" value="TuG1812G0400002064.01"/>
</dbReference>
<sequence>MALMQRGGVTYMRTCQRQAGRIVAPPRRRLLCTMRCHLCLHPPPGKELEVNRRWEGERKQELISPPMAASCIWRTTRACWRRLERCRSDIEDHVPHIQK</sequence>
<dbReference type="Gramene" id="TuG1812G0400002064.01.T06">
    <property type="protein sequence ID" value="TuG1812G0400002064.01.T06"/>
    <property type="gene ID" value="TuG1812G0400002064.01"/>
</dbReference>
<dbReference type="EnsemblPlants" id="TuG1812G0400002064.01.T04">
    <property type="protein sequence ID" value="TuG1812G0400002064.01.T04"/>
    <property type="gene ID" value="TuG1812G0400002064.01"/>
</dbReference>
<keyword evidence="2" id="KW-1185">Reference proteome</keyword>
<dbReference type="Proteomes" id="UP000015106">
    <property type="component" value="Chromosome 4"/>
</dbReference>
<evidence type="ECO:0000313" key="1">
    <source>
        <dbReference type="EnsemblPlants" id="TuG1812G0400002064.01.T04"/>
    </source>
</evidence>
<dbReference type="EnsemblPlants" id="TuG1812G0400002064.01.T02">
    <property type="protein sequence ID" value="TuG1812G0400002064.01.T02"/>
    <property type="gene ID" value="TuG1812G0400002064.01"/>
</dbReference>
<dbReference type="Gramene" id="TuG1812G0400002064.01.T04">
    <property type="protein sequence ID" value="TuG1812G0400002064.01.T04"/>
    <property type="gene ID" value="TuG1812G0400002064.01"/>
</dbReference>
<name>A0A8R7U8S4_TRIUA</name>
<evidence type="ECO:0000313" key="2">
    <source>
        <dbReference type="Proteomes" id="UP000015106"/>
    </source>
</evidence>
<reference evidence="1" key="3">
    <citation type="submission" date="2022-06" db="UniProtKB">
        <authorList>
            <consortium name="EnsemblPlants"/>
        </authorList>
    </citation>
    <scope>IDENTIFICATION</scope>
</reference>
<dbReference type="EnsemblPlants" id="TuG1812G0400002064.01.T06">
    <property type="protein sequence ID" value="TuG1812G0400002064.01.T06"/>
    <property type="gene ID" value="TuG1812G0400002064.01"/>
</dbReference>
<dbReference type="AlphaFoldDB" id="A0A8R7U8S4"/>
<accession>A0A8R7U8S4</accession>
<reference evidence="1" key="2">
    <citation type="submission" date="2018-03" db="EMBL/GenBank/DDBJ databases">
        <title>The Triticum urartu genome reveals the dynamic nature of wheat genome evolution.</title>
        <authorList>
            <person name="Ling H."/>
            <person name="Ma B."/>
            <person name="Shi X."/>
            <person name="Liu H."/>
            <person name="Dong L."/>
            <person name="Sun H."/>
            <person name="Cao Y."/>
            <person name="Gao Q."/>
            <person name="Zheng S."/>
            <person name="Li Y."/>
            <person name="Yu Y."/>
            <person name="Du H."/>
            <person name="Qi M."/>
            <person name="Li Y."/>
            <person name="Yu H."/>
            <person name="Cui Y."/>
            <person name="Wang N."/>
            <person name="Chen C."/>
            <person name="Wu H."/>
            <person name="Zhao Y."/>
            <person name="Zhang J."/>
            <person name="Li Y."/>
            <person name="Zhou W."/>
            <person name="Zhang B."/>
            <person name="Hu W."/>
            <person name="Eijk M."/>
            <person name="Tang J."/>
            <person name="Witsenboer H."/>
            <person name="Zhao S."/>
            <person name="Li Z."/>
            <person name="Zhang A."/>
            <person name="Wang D."/>
            <person name="Liang C."/>
        </authorList>
    </citation>
    <scope>NUCLEOTIDE SEQUENCE [LARGE SCALE GENOMIC DNA]</scope>
    <source>
        <strain evidence="1">cv. G1812</strain>
    </source>
</reference>
<dbReference type="EnsemblPlants" id="TuG1812G0400002064.01.T01">
    <property type="protein sequence ID" value="TuG1812G0400002064.01.T01"/>
    <property type="gene ID" value="TuG1812G0400002064.01"/>
</dbReference>
<reference evidence="2" key="1">
    <citation type="journal article" date="2013" name="Nature">
        <title>Draft genome of the wheat A-genome progenitor Triticum urartu.</title>
        <authorList>
            <person name="Ling H.Q."/>
            <person name="Zhao S."/>
            <person name="Liu D."/>
            <person name="Wang J."/>
            <person name="Sun H."/>
            <person name="Zhang C."/>
            <person name="Fan H."/>
            <person name="Li D."/>
            <person name="Dong L."/>
            <person name="Tao Y."/>
            <person name="Gao C."/>
            <person name="Wu H."/>
            <person name="Li Y."/>
            <person name="Cui Y."/>
            <person name="Guo X."/>
            <person name="Zheng S."/>
            <person name="Wang B."/>
            <person name="Yu K."/>
            <person name="Liang Q."/>
            <person name="Yang W."/>
            <person name="Lou X."/>
            <person name="Chen J."/>
            <person name="Feng M."/>
            <person name="Jian J."/>
            <person name="Zhang X."/>
            <person name="Luo G."/>
            <person name="Jiang Y."/>
            <person name="Liu J."/>
            <person name="Wang Z."/>
            <person name="Sha Y."/>
            <person name="Zhang B."/>
            <person name="Wu H."/>
            <person name="Tang D."/>
            <person name="Shen Q."/>
            <person name="Xue P."/>
            <person name="Zou S."/>
            <person name="Wang X."/>
            <person name="Liu X."/>
            <person name="Wang F."/>
            <person name="Yang Y."/>
            <person name="An X."/>
            <person name="Dong Z."/>
            <person name="Zhang K."/>
            <person name="Zhang X."/>
            <person name="Luo M.C."/>
            <person name="Dvorak J."/>
            <person name="Tong Y."/>
            <person name="Wang J."/>
            <person name="Yang H."/>
            <person name="Li Z."/>
            <person name="Wang D."/>
            <person name="Zhang A."/>
            <person name="Wang J."/>
        </authorList>
    </citation>
    <scope>NUCLEOTIDE SEQUENCE</scope>
    <source>
        <strain evidence="2">cv. G1812</strain>
    </source>
</reference>
<dbReference type="Gramene" id="TuG1812G0400002064.01.T02">
    <property type="protein sequence ID" value="TuG1812G0400002064.01.T02"/>
    <property type="gene ID" value="TuG1812G0400002064.01"/>
</dbReference>
<dbReference type="EnsemblPlants" id="TuG1812G0400002064.01.T05">
    <property type="protein sequence ID" value="TuG1812G0400002064.01.T05"/>
    <property type="gene ID" value="TuG1812G0400002064.01"/>
</dbReference>
<dbReference type="Gramene" id="TuG1812G0400002064.01.T05">
    <property type="protein sequence ID" value="TuG1812G0400002064.01.T05"/>
    <property type="gene ID" value="TuG1812G0400002064.01"/>
</dbReference>
<protein>
    <submittedName>
        <fullName evidence="1">Uncharacterized protein</fullName>
    </submittedName>
</protein>